<accession>A0AC55DDF9</accession>
<keyword evidence="1" id="KW-1185">Reference proteome</keyword>
<organism evidence="1 2">
    <name type="scientific">Echinops telfairi</name>
    <name type="common">Lesser hedgehog tenrec</name>
    <dbReference type="NCBI Taxonomy" id="9371"/>
    <lineage>
        <taxon>Eukaryota</taxon>
        <taxon>Metazoa</taxon>
        <taxon>Chordata</taxon>
        <taxon>Craniata</taxon>
        <taxon>Vertebrata</taxon>
        <taxon>Euteleostomi</taxon>
        <taxon>Mammalia</taxon>
        <taxon>Eutheria</taxon>
        <taxon>Afrotheria</taxon>
        <taxon>Tenrecidae</taxon>
        <taxon>Tenrecinae</taxon>
        <taxon>Echinops</taxon>
    </lineage>
</organism>
<reference evidence="2" key="1">
    <citation type="submission" date="2025-08" db="UniProtKB">
        <authorList>
            <consortium name="RefSeq"/>
        </authorList>
    </citation>
    <scope>IDENTIFICATION</scope>
</reference>
<protein>
    <submittedName>
        <fullName evidence="2">Uncharacterized protein C16orf74 homolog</fullName>
    </submittedName>
</protein>
<evidence type="ECO:0000313" key="2">
    <source>
        <dbReference type="RefSeq" id="XP_045149773.1"/>
    </source>
</evidence>
<gene>
    <name evidence="2" type="primary">CUNH16orf74</name>
</gene>
<proteinExistence type="predicted"/>
<dbReference type="RefSeq" id="XP_045149773.1">
    <property type="nucleotide sequence ID" value="XM_045293838.1"/>
</dbReference>
<name>A0AC55DDF9_ECHTE</name>
<evidence type="ECO:0000313" key="1">
    <source>
        <dbReference type="Proteomes" id="UP000694863"/>
    </source>
</evidence>
<sequence length="77" mass="8212">MGLKLSCLKGFKMCVSSSSSSQDEASPVLGDKNLTVPNIIVTPPTPTSMTLPRDKRQTVCLDEVVSWSDDGEAEPDA</sequence>
<dbReference type="Proteomes" id="UP000694863">
    <property type="component" value="Unplaced"/>
</dbReference>